<gene>
    <name evidence="2" type="ORF">EDD66_106220</name>
</gene>
<proteinExistence type="predicted"/>
<keyword evidence="3" id="KW-1185">Reference proteome</keyword>
<accession>A0A3N1XR03</accession>
<dbReference type="RefSeq" id="WP_123609760.1">
    <property type="nucleotide sequence ID" value="NZ_RJVG01000006.1"/>
</dbReference>
<feature type="transmembrane region" description="Helical" evidence="1">
    <location>
        <begin position="38"/>
        <end position="56"/>
    </location>
</feature>
<dbReference type="Proteomes" id="UP000273083">
    <property type="component" value="Unassembled WGS sequence"/>
</dbReference>
<feature type="transmembrane region" description="Helical" evidence="1">
    <location>
        <begin position="12"/>
        <end position="32"/>
    </location>
</feature>
<evidence type="ECO:0000313" key="2">
    <source>
        <dbReference type="EMBL" id="ROR27522.1"/>
    </source>
</evidence>
<reference evidence="2 3" key="1">
    <citation type="submission" date="2018-11" db="EMBL/GenBank/DDBJ databases">
        <title>Genomic Encyclopedia of Type Strains, Phase IV (KMG-IV): sequencing the most valuable type-strain genomes for metagenomic binning, comparative biology and taxonomic classification.</title>
        <authorList>
            <person name="Goeker M."/>
        </authorList>
    </citation>
    <scope>NUCLEOTIDE SEQUENCE [LARGE SCALE GENOMIC DNA]</scope>
    <source>
        <strain evidence="2 3">DSM 26537</strain>
    </source>
</reference>
<protein>
    <recommendedName>
        <fullName evidence="4">Zn-finger containing protein</fullName>
    </recommendedName>
</protein>
<comment type="caution">
    <text evidence="2">The sequence shown here is derived from an EMBL/GenBank/DDBJ whole genome shotgun (WGS) entry which is preliminary data.</text>
</comment>
<evidence type="ECO:0008006" key="4">
    <source>
        <dbReference type="Google" id="ProtNLM"/>
    </source>
</evidence>
<keyword evidence="1" id="KW-1133">Transmembrane helix</keyword>
<organism evidence="2 3">
    <name type="scientific">Mobilisporobacter senegalensis</name>
    <dbReference type="NCBI Taxonomy" id="1329262"/>
    <lineage>
        <taxon>Bacteria</taxon>
        <taxon>Bacillati</taxon>
        <taxon>Bacillota</taxon>
        <taxon>Clostridia</taxon>
        <taxon>Lachnospirales</taxon>
        <taxon>Lachnospiraceae</taxon>
        <taxon>Mobilisporobacter</taxon>
    </lineage>
</organism>
<evidence type="ECO:0000313" key="3">
    <source>
        <dbReference type="Proteomes" id="UP000273083"/>
    </source>
</evidence>
<dbReference type="EMBL" id="RJVG01000006">
    <property type="protein sequence ID" value="ROR27522.1"/>
    <property type="molecule type" value="Genomic_DNA"/>
</dbReference>
<keyword evidence="1" id="KW-0472">Membrane</keyword>
<evidence type="ECO:0000256" key="1">
    <source>
        <dbReference type="SAM" id="Phobius"/>
    </source>
</evidence>
<dbReference type="AlphaFoldDB" id="A0A3N1XR03"/>
<dbReference type="OrthoDB" id="3174166at2"/>
<keyword evidence="1" id="KW-0812">Transmembrane</keyword>
<name>A0A3N1XR03_9FIRM</name>
<sequence length="130" mass="15200">MNRFRQFMSGRYGFDQFSQGLVILSLVISLIGTLTRSNILITVSYIPFIYAIYRILSKDINKRMKENYQYTMFINTVKGKFLKGKRNVTGTKTHKYYTCPKCKTTIRVPRGKGKICITCPKCRTEFIKRT</sequence>